<keyword evidence="2" id="KW-0472">Membrane</keyword>
<feature type="region of interest" description="Disordered" evidence="1">
    <location>
        <begin position="366"/>
        <end position="388"/>
    </location>
</feature>
<proteinExistence type="predicted"/>
<comment type="caution">
    <text evidence="3">The sequence shown here is derived from an EMBL/GenBank/DDBJ whole genome shotgun (WGS) entry which is preliminary data.</text>
</comment>
<keyword evidence="2" id="KW-1133">Transmembrane helix</keyword>
<keyword evidence="2" id="KW-0812">Transmembrane</keyword>
<dbReference type="AlphaFoldDB" id="A0A1Y2HIJ9"/>
<organism evidence="3 4">
    <name type="scientific">Catenaria anguillulae PL171</name>
    <dbReference type="NCBI Taxonomy" id="765915"/>
    <lineage>
        <taxon>Eukaryota</taxon>
        <taxon>Fungi</taxon>
        <taxon>Fungi incertae sedis</taxon>
        <taxon>Blastocladiomycota</taxon>
        <taxon>Blastocladiomycetes</taxon>
        <taxon>Blastocladiales</taxon>
        <taxon>Catenariaceae</taxon>
        <taxon>Catenaria</taxon>
    </lineage>
</organism>
<sequence>MPSMCTSTPTTYLLPHFEHTLYQTLSVTSPILAVFNLSLYFLLTHVTYQPSFHFSPQRSVGRRGWLLIALSLCFIGQACNDMFHAHMSPCFPAVRLWPEYMSIRLAFQAPVGGIAALVQLERASSICLKDYKIRQRLWMAGLVLNLVITPMNVVLTAMDAIHHEGNAGYWAQYQGADWLYYVNFVFPIVGVGATIWTTRIAFSSSSVVRLKTKSGSSSGNVSSSTSRASASGKTAAVGIGSDNGLHIGSSISQIPASSASPHQPLASTGKCLSLRFLQQNLPGPTSSPSTPTPSAVSSPIQSSILFTFKFLSVMSILSWVVGSAMVLGASQMSAAPRFCVAAMSGFPGLTVEILFKRLVRLRRSRRRQGTSESRRIEGGGGAKRMSGASIENHPLESHIVVTARGEEESFEVRCGVERDEVQTHVQKAIM</sequence>
<dbReference type="OrthoDB" id="10679488at2759"/>
<feature type="transmembrane region" description="Helical" evidence="2">
    <location>
        <begin position="20"/>
        <end position="43"/>
    </location>
</feature>
<dbReference type="EMBL" id="MCFL01000028">
    <property type="protein sequence ID" value="ORZ34447.1"/>
    <property type="molecule type" value="Genomic_DNA"/>
</dbReference>
<keyword evidence="4" id="KW-1185">Reference proteome</keyword>
<evidence type="ECO:0000313" key="4">
    <source>
        <dbReference type="Proteomes" id="UP000193411"/>
    </source>
</evidence>
<feature type="transmembrane region" description="Helical" evidence="2">
    <location>
        <begin position="105"/>
        <end position="125"/>
    </location>
</feature>
<reference evidence="3 4" key="1">
    <citation type="submission" date="2016-07" db="EMBL/GenBank/DDBJ databases">
        <title>Pervasive Adenine N6-methylation of Active Genes in Fungi.</title>
        <authorList>
            <consortium name="DOE Joint Genome Institute"/>
            <person name="Mondo S.J."/>
            <person name="Dannebaum R.O."/>
            <person name="Kuo R.C."/>
            <person name="Labutti K."/>
            <person name="Haridas S."/>
            <person name="Kuo A."/>
            <person name="Salamov A."/>
            <person name="Ahrendt S.R."/>
            <person name="Lipzen A."/>
            <person name="Sullivan W."/>
            <person name="Andreopoulos W.B."/>
            <person name="Clum A."/>
            <person name="Lindquist E."/>
            <person name="Daum C."/>
            <person name="Ramamoorthy G.K."/>
            <person name="Gryganskyi A."/>
            <person name="Culley D."/>
            <person name="Magnuson J.K."/>
            <person name="James T.Y."/>
            <person name="O'Malley M.A."/>
            <person name="Stajich J.E."/>
            <person name="Spatafora J.W."/>
            <person name="Visel A."/>
            <person name="Grigoriev I.V."/>
        </authorList>
    </citation>
    <scope>NUCLEOTIDE SEQUENCE [LARGE SCALE GENOMIC DNA]</scope>
    <source>
        <strain evidence="3 4">PL171</strain>
    </source>
</reference>
<gene>
    <name evidence="3" type="ORF">BCR44DRAFT_400878</name>
</gene>
<evidence type="ECO:0000256" key="2">
    <source>
        <dbReference type="SAM" id="Phobius"/>
    </source>
</evidence>
<evidence type="ECO:0000256" key="1">
    <source>
        <dbReference type="SAM" id="MobiDB-lite"/>
    </source>
</evidence>
<evidence type="ECO:0000313" key="3">
    <source>
        <dbReference type="EMBL" id="ORZ34447.1"/>
    </source>
</evidence>
<dbReference type="Proteomes" id="UP000193411">
    <property type="component" value="Unassembled WGS sequence"/>
</dbReference>
<name>A0A1Y2HIJ9_9FUNG</name>
<feature type="transmembrane region" description="Helical" evidence="2">
    <location>
        <begin position="178"/>
        <end position="202"/>
    </location>
</feature>
<feature type="transmembrane region" description="Helical" evidence="2">
    <location>
        <begin position="64"/>
        <end position="85"/>
    </location>
</feature>
<accession>A0A1Y2HIJ9</accession>
<feature type="transmembrane region" description="Helical" evidence="2">
    <location>
        <begin position="335"/>
        <end position="355"/>
    </location>
</feature>
<feature type="transmembrane region" description="Helical" evidence="2">
    <location>
        <begin position="137"/>
        <end position="158"/>
    </location>
</feature>
<feature type="transmembrane region" description="Helical" evidence="2">
    <location>
        <begin position="310"/>
        <end position="329"/>
    </location>
</feature>
<protein>
    <submittedName>
        <fullName evidence="3">Uncharacterized protein</fullName>
    </submittedName>
</protein>